<reference evidence="1" key="1">
    <citation type="submission" date="2023-03" db="EMBL/GenBank/DDBJ databases">
        <title>Draft assemblies of triclosan tolerant bacteria isolated from returned activated sludge.</title>
        <authorList>
            <person name="Van Hamelsveld S."/>
        </authorList>
    </citation>
    <scope>NUCLEOTIDE SEQUENCE</scope>
    <source>
        <strain evidence="1">GW210015_S63</strain>
    </source>
</reference>
<evidence type="ECO:0000313" key="1">
    <source>
        <dbReference type="EMBL" id="MDF3842659.1"/>
    </source>
</evidence>
<organism evidence="1 2">
    <name type="scientific">Pseudomonas citronellolis</name>
    <dbReference type="NCBI Taxonomy" id="53408"/>
    <lineage>
        <taxon>Bacteria</taxon>
        <taxon>Pseudomonadati</taxon>
        <taxon>Pseudomonadota</taxon>
        <taxon>Gammaproteobacteria</taxon>
        <taxon>Pseudomonadales</taxon>
        <taxon>Pseudomonadaceae</taxon>
        <taxon>Pseudomonas</taxon>
    </lineage>
</organism>
<dbReference type="AlphaFoldDB" id="A0AAW6P7A3"/>
<sequence>MPAGLKLINDYGTTQIDETYHNYLLRSKGSVTTTGPDTSQGMNACSATIQVSGTHPQIFFEANGAYICPGGRTISGSVHTFTIYTDVPATLIYYVFDLNVPAAAGNFGLQVFTGLGTLAYSSANRPMGVVSILSLASGSYFDVSPNGRKLAAALSFSRNNLQTVGMVGSQPRIGFCHDSIRYLGSSVDAKRLVVKSFLGSFDMNYPFQTNYPPQIILIDVTNI</sequence>
<accession>A0AAW6P7A3</accession>
<name>A0AAW6P7A3_9PSED</name>
<comment type="caution">
    <text evidence="1">The sequence shown here is derived from an EMBL/GenBank/DDBJ whole genome shotgun (WGS) entry which is preliminary data.</text>
</comment>
<evidence type="ECO:0000313" key="2">
    <source>
        <dbReference type="Proteomes" id="UP001220662"/>
    </source>
</evidence>
<dbReference type="RefSeq" id="WP_276214634.1">
    <property type="nucleotide sequence ID" value="NZ_JARJLR010000233.1"/>
</dbReference>
<dbReference type="EMBL" id="JARJLR010000233">
    <property type="protein sequence ID" value="MDF3842659.1"/>
    <property type="molecule type" value="Genomic_DNA"/>
</dbReference>
<dbReference type="Proteomes" id="UP001220662">
    <property type="component" value="Unassembled WGS sequence"/>
</dbReference>
<protein>
    <submittedName>
        <fullName evidence="1">Uncharacterized protein</fullName>
    </submittedName>
</protein>
<proteinExistence type="predicted"/>
<gene>
    <name evidence="1" type="ORF">P3W55_13160</name>
</gene>